<keyword evidence="6" id="KW-1185">Reference proteome</keyword>
<dbReference type="EMBL" id="SLZR01000005">
    <property type="protein sequence ID" value="TCS41655.1"/>
    <property type="molecule type" value="Genomic_DNA"/>
</dbReference>
<dbReference type="OrthoDB" id="9803192at2"/>
<dbReference type="Pfam" id="PF07992">
    <property type="entry name" value="Pyr_redox_2"/>
    <property type="match status" value="1"/>
</dbReference>
<dbReference type="Gene3D" id="1.10.1060.10">
    <property type="entry name" value="Alpha-helical ferredoxin"/>
    <property type="match status" value="1"/>
</dbReference>
<dbReference type="PANTHER" id="PTHR42783:SF3">
    <property type="entry name" value="GLUTAMATE SYNTHASE [NADPH] SMALL CHAIN-RELATED"/>
    <property type="match status" value="1"/>
</dbReference>
<dbReference type="InterPro" id="IPR023753">
    <property type="entry name" value="FAD/NAD-binding_dom"/>
</dbReference>
<organism evidence="5 6">
    <name type="scientific">Reinekea marinisedimentorum</name>
    <dbReference type="NCBI Taxonomy" id="230495"/>
    <lineage>
        <taxon>Bacteria</taxon>
        <taxon>Pseudomonadati</taxon>
        <taxon>Pseudomonadota</taxon>
        <taxon>Gammaproteobacteria</taxon>
        <taxon>Oceanospirillales</taxon>
        <taxon>Saccharospirillaceae</taxon>
        <taxon>Reinekea</taxon>
    </lineage>
</organism>
<feature type="domain" description="4Fe-4S ferredoxin-type" evidence="4">
    <location>
        <begin position="2"/>
        <end position="31"/>
    </location>
</feature>
<evidence type="ECO:0000259" key="4">
    <source>
        <dbReference type="PROSITE" id="PS51379"/>
    </source>
</evidence>
<proteinExistence type="predicted"/>
<dbReference type="GO" id="GO:0051536">
    <property type="term" value="F:iron-sulfur cluster binding"/>
    <property type="evidence" value="ECO:0007669"/>
    <property type="project" value="UniProtKB-KW"/>
</dbReference>
<evidence type="ECO:0000313" key="6">
    <source>
        <dbReference type="Proteomes" id="UP000295793"/>
    </source>
</evidence>
<evidence type="ECO:0000313" key="5">
    <source>
        <dbReference type="EMBL" id="TCS41655.1"/>
    </source>
</evidence>
<name>A0A4R3I6E6_9GAMM</name>
<gene>
    <name evidence="5" type="ORF">BCF53_10582</name>
</gene>
<dbReference type="InterPro" id="IPR017896">
    <property type="entry name" value="4Fe4S_Fe-S-bd"/>
</dbReference>
<dbReference type="GO" id="GO:0016491">
    <property type="term" value="F:oxidoreductase activity"/>
    <property type="evidence" value="ECO:0007669"/>
    <property type="project" value="InterPro"/>
</dbReference>
<feature type="domain" description="4Fe-4S ferredoxin-type" evidence="4">
    <location>
        <begin position="510"/>
        <end position="540"/>
    </location>
</feature>
<dbReference type="SUPFAM" id="SSF51971">
    <property type="entry name" value="Nucleotide-binding domain"/>
    <property type="match status" value="1"/>
</dbReference>
<keyword evidence="1" id="KW-0479">Metal-binding</keyword>
<dbReference type="Gene3D" id="3.30.70.20">
    <property type="match status" value="1"/>
</dbReference>
<dbReference type="Pfam" id="PF14691">
    <property type="entry name" value="Fer4_20"/>
    <property type="match status" value="1"/>
</dbReference>
<dbReference type="RefSeq" id="WP_132701063.1">
    <property type="nucleotide sequence ID" value="NZ_SLZR01000005.1"/>
</dbReference>
<sequence length="550" mass="58405">MPIQSINAELCIGCGTCVSRCPMDVLRLLTSPAAKNQQSPCSAACPLGVNQREYHNLIELDMLDEAAELLAKYHPMPAITGRICPHPCETPCSRAIVDSAVNINGLEQYLGDYLLEAVTVKAPAESGHEVAVIGSGPAGLAAAYHLAQQGVSVTVYEREDNIGGLLRTSIPSFRLPAEVLDKQIDAYKKMGIRFVTGAKITDASELEAKGFDAVIAATGASKPLKLTVPGAEAKGITTAIEFLYDVKARQPADLTGKKVAVIGGGSVALDAARTGVRIGAESVQVVCLERIEPGHKDSMLALSEEIEDAKAEGVVIHTSRSVHTIEQENGQASALTLVECASVRDADGRFNPVLAEQPLDEAIEADFIILAIGQTTDATLVPAGFQTNERGQILCDPSTKQSASHLFAVGDAVTGPTTVVVAAAAGKRAATSVVRFLKGDAMTEGQSAEPQAFDVSVLTEQACAEISKFPRVERRRLPIEQCKTSFAETLKVFDWDEAASEAERCLTCGSQAEIQYQADCQICNLCAHYCPVDAIEITPERTFPPITAWG</sequence>
<evidence type="ECO:0000256" key="3">
    <source>
        <dbReference type="ARBA" id="ARBA00023014"/>
    </source>
</evidence>
<reference evidence="5 6" key="1">
    <citation type="submission" date="2019-03" db="EMBL/GenBank/DDBJ databases">
        <title>Genomic Encyclopedia of Archaeal and Bacterial Type Strains, Phase II (KMG-II): from individual species to whole genera.</title>
        <authorList>
            <person name="Goeker M."/>
        </authorList>
    </citation>
    <scope>NUCLEOTIDE SEQUENCE [LARGE SCALE GENOMIC DNA]</scope>
    <source>
        <strain evidence="5 6">DSM 15388</strain>
    </source>
</reference>
<keyword evidence="3" id="KW-0411">Iron-sulfur</keyword>
<dbReference type="Pfam" id="PF00037">
    <property type="entry name" value="Fer4"/>
    <property type="match status" value="1"/>
</dbReference>
<dbReference type="InterPro" id="IPR028261">
    <property type="entry name" value="DPD_II"/>
</dbReference>
<dbReference type="InterPro" id="IPR017900">
    <property type="entry name" value="4Fe4S_Fe_S_CS"/>
</dbReference>
<evidence type="ECO:0000256" key="2">
    <source>
        <dbReference type="ARBA" id="ARBA00023004"/>
    </source>
</evidence>
<dbReference type="SUPFAM" id="SSF54862">
    <property type="entry name" value="4Fe-4S ferredoxins"/>
    <property type="match status" value="1"/>
</dbReference>
<comment type="caution">
    <text evidence="5">The sequence shown here is derived from an EMBL/GenBank/DDBJ whole genome shotgun (WGS) entry which is preliminary data.</text>
</comment>
<dbReference type="Proteomes" id="UP000295793">
    <property type="component" value="Unassembled WGS sequence"/>
</dbReference>
<keyword evidence="2" id="KW-0408">Iron</keyword>
<dbReference type="GO" id="GO:0046872">
    <property type="term" value="F:metal ion binding"/>
    <property type="evidence" value="ECO:0007669"/>
    <property type="project" value="UniProtKB-KW"/>
</dbReference>
<accession>A0A4R3I6E6</accession>
<dbReference type="InterPro" id="IPR036188">
    <property type="entry name" value="FAD/NAD-bd_sf"/>
</dbReference>
<dbReference type="InterPro" id="IPR009051">
    <property type="entry name" value="Helical_ferredxn"/>
</dbReference>
<dbReference type="PANTHER" id="PTHR42783">
    <property type="entry name" value="GLUTAMATE SYNTHASE [NADPH] SMALL CHAIN"/>
    <property type="match status" value="1"/>
</dbReference>
<dbReference type="AlphaFoldDB" id="A0A4R3I6E6"/>
<dbReference type="PROSITE" id="PS00198">
    <property type="entry name" value="4FE4S_FER_1"/>
    <property type="match status" value="2"/>
</dbReference>
<dbReference type="SUPFAM" id="SSF46548">
    <property type="entry name" value="alpha-helical ferredoxin"/>
    <property type="match status" value="1"/>
</dbReference>
<dbReference type="Gene3D" id="3.50.50.60">
    <property type="entry name" value="FAD/NAD(P)-binding domain"/>
    <property type="match status" value="3"/>
</dbReference>
<protein>
    <submittedName>
        <fullName evidence="5">NADPH-dependent glutamate synthase beta subunit-like oxidoreductase</fullName>
    </submittedName>
</protein>
<dbReference type="PROSITE" id="PS51379">
    <property type="entry name" value="4FE4S_FER_2"/>
    <property type="match status" value="2"/>
</dbReference>
<evidence type="ECO:0000256" key="1">
    <source>
        <dbReference type="ARBA" id="ARBA00022723"/>
    </source>
</evidence>
<dbReference type="PRINTS" id="PR00419">
    <property type="entry name" value="ADXRDTASE"/>
</dbReference>